<dbReference type="SUPFAM" id="SSF53927">
    <property type="entry name" value="Cytidine deaminase-like"/>
    <property type="match status" value="2"/>
</dbReference>
<dbReference type="InterPro" id="IPR050610">
    <property type="entry name" value="APOBEC_Cyt_Deaminase"/>
</dbReference>
<keyword evidence="8" id="KW-1185">Reference proteome</keyword>
<dbReference type="eggNOG" id="KOG4075">
    <property type="taxonomic scope" value="Eukaryota"/>
</dbReference>
<evidence type="ECO:0000313" key="8">
    <source>
        <dbReference type="Proteomes" id="UP000007646"/>
    </source>
</evidence>
<evidence type="ECO:0000256" key="3">
    <source>
        <dbReference type="ARBA" id="ARBA00022723"/>
    </source>
</evidence>
<dbReference type="PANTHER" id="PTHR13857">
    <property type="entry name" value="MRNA EDITING ENZYME"/>
    <property type="match status" value="1"/>
</dbReference>
<dbReference type="GO" id="GO:0045869">
    <property type="term" value="P:negative regulation of single stranded viral RNA replication via double stranded DNA intermediate"/>
    <property type="evidence" value="ECO:0007669"/>
    <property type="project" value="TreeGrafter"/>
</dbReference>
<dbReference type="GO" id="GO:0004126">
    <property type="term" value="F:cytidine deaminase activity"/>
    <property type="evidence" value="ECO:0007669"/>
    <property type="project" value="TreeGrafter"/>
</dbReference>
<dbReference type="CDD" id="cd01283">
    <property type="entry name" value="cytidine_deaminase"/>
    <property type="match status" value="2"/>
</dbReference>
<dbReference type="Ensembl" id="ENSLAFT00000036674.1">
    <property type="protein sequence ID" value="ENSLAFP00000026875.1"/>
    <property type="gene ID" value="ENSLAFG00000027404.1"/>
</dbReference>
<dbReference type="InParanoid" id="G3UGB7"/>
<keyword evidence="3" id="KW-0479">Metal-binding</keyword>
<dbReference type="GO" id="GO:0008270">
    <property type="term" value="F:zinc ion binding"/>
    <property type="evidence" value="ECO:0007669"/>
    <property type="project" value="InterPro"/>
</dbReference>
<name>G3UGB7_LOXAF</name>
<dbReference type="HOGENOM" id="CLU_047918_0_0_1"/>
<dbReference type="Gene3D" id="3.40.140.10">
    <property type="entry name" value="Cytidine Deaminase, domain 2"/>
    <property type="match status" value="2"/>
</dbReference>
<dbReference type="PROSITE" id="PS51747">
    <property type="entry name" value="CYT_DCMP_DEAMINASES_2"/>
    <property type="match status" value="2"/>
</dbReference>
<dbReference type="OMA" id="RNPMEAT"/>
<dbReference type="Proteomes" id="UP000007646">
    <property type="component" value="Unassembled WGS sequence"/>
</dbReference>
<dbReference type="PROSITE" id="PS00903">
    <property type="entry name" value="CYT_DCMP_DEAMINASES_1"/>
    <property type="match status" value="2"/>
</dbReference>
<feature type="domain" description="CMP/dCMP-type deaminase" evidence="6">
    <location>
        <begin position="1"/>
        <end position="139"/>
    </location>
</feature>
<evidence type="ECO:0000256" key="5">
    <source>
        <dbReference type="ARBA" id="ARBA00022833"/>
    </source>
</evidence>
<reference evidence="7 8" key="1">
    <citation type="submission" date="2009-06" db="EMBL/GenBank/DDBJ databases">
        <title>The Genome Sequence of Loxodonta africana (African elephant).</title>
        <authorList>
            <person name="Di Palma F."/>
            <person name="Heiman D."/>
            <person name="Young S."/>
            <person name="Johnson J."/>
            <person name="Lander E.S."/>
            <person name="Lindblad-Toh K."/>
        </authorList>
    </citation>
    <scope>NUCLEOTIDE SEQUENCE [LARGE SCALE GENOMIC DNA]</scope>
    <source>
        <strain evidence="7 8">Isolate ISIS603380</strain>
    </source>
</reference>
<dbReference type="InterPro" id="IPR016192">
    <property type="entry name" value="APOBEC/CMP_deaminase_Zn-bd"/>
</dbReference>
<dbReference type="PANTHER" id="PTHR13857:SF45">
    <property type="entry name" value="DNA DC-DU-EDITING ENZYME APOBEC-3F"/>
    <property type="match status" value="1"/>
</dbReference>
<dbReference type="GO" id="GO:0070383">
    <property type="term" value="P:DNA cytosine deamination"/>
    <property type="evidence" value="ECO:0007669"/>
    <property type="project" value="TreeGrafter"/>
</dbReference>
<feature type="domain" description="CMP/dCMP-type deaminase" evidence="6">
    <location>
        <begin position="197"/>
        <end position="316"/>
    </location>
</feature>
<accession>G3UGB7</accession>
<organism evidence="7 8">
    <name type="scientific">Loxodonta africana</name>
    <name type="common">African elephant</name>
    <dbReference type="NCBI Taxonomy" id="9785"/>
    <lineage>
        <taxon>Eukaryota</taxon>
        <taxon>Metazoa</taxon>
        <taxon>Chordata</taxon>
        <taxon>Craniata</taxon>
        <taxon>Vertebrata</taxon>
        <taxon>Euteleostomi</taxon>
        <taxon>Mammalia</taxon>
        <taxon>Eutheria</taxon>
        <taxon>Afrotheria</taxon>
        <taxon>Proboscidea</taxon>
        <taxon>Elephantidae</taxon>
        <taxon>Loxodonta</taxon>
    </lineage>
</organism>
<dbReference type="GeneTree" id="ENSGT00940000162772"/>
<sequence>TAPRLLPSAHRKPMKTLCPDTFTFEFENLPEAYGRNSTYLCFEVKTNTLPSPDFPDSGIFQNQKHRHHAELVFLAWFFKRLRLGECYQVTWYVSWSPCSRCADQVANFLKSHGTVRLRILASRLYFSKKLENREGLHRLSQARAEVKIMSLKDFEYCWENFVNHEEKPFQPWMNLDKNSEGWNAELKNIHRNPRDLLTEGIFYQQFNNKHKLKKPYYKRKTYLCYELNGPQLVKGCFHYEEGHHAESQFIEEIGSMGLDQGRLYFITCYFTWSPCHSCARKLVSFVKGNSHLCLKIYTSRLYYHWIWKYIQGLQHLQNSDVPVTVMTDREFEYCWTNFVDNKGMPFEPWEKLDSYSKNIEERLKRILE</sequence>
<comment type="similarity">
    <text evidence="2">Belongs to the cytidine and deoxycytidylate deaminase family.</text>
</comment>
<dbReference type="GO" id="GO:0000932">
    <property type="term" value="C:P-body"/>
    <property type="evidence" value="ECO:0007669"/>
    <property type="project" value="TreeGrafter"/>
</dbReference>
<dbReference type="GO" id="GO:0051607">
    <property type="term" value="P:defense response to virus"/>
    <property type="evidence" value="ECO:0007669"/>
    <property type="project" value="TreeGrafter"/>
</dbReference>
<dbReference type="AlphaFoldDB" id="G3UGB7"/>
<reference evidence="7" key="3">
    <citation type="submission" date="2025-09" db="UniProtKB">
        <authorList>
            <consortium name="Ensembl"/>
        </authorList>
    </citation>
    <scope>IDENTIFICATION</scope>
    <source>
        <strain evidence="7">Isolate ISIS603380</strain>
    </source>
</reference>
<keyword evidence="4" id="KW-0378">Hydrolase</keyword>
<evidence type="ECO:0000256" key="2">
    <source>
        <dbReference type="ARBA" id="ARBA00006576"/>
    </source>
</evidence>
<evidence type="ECO:0000256" key="1">
    <source>
        <dbReference type="ARBA" id="ARBA00001947"/>
    </source>
</evidence>
<evidence type="ECO:0000259" key="6">
    <source>
        <dbReference type="PROSITE" id="PS51747"/>
    </source>
</evidence>
<reference evidence="7" key="2">
    <citation type="submission" date="2025-08" db="UniProtKB">
        <authorList>
            <consortium name="Ensembl"/>
        </authorList>
    </citation>
    <scope>IDENTIFICATION</scope>
    <source>
        <strain evidence="7">Isolate ISIS603380</strain>
    </source>
</reference>
<proteinExistence type="inferred from homology"/>
<dbReference type="Pfam" id="PF18772">
    <property type="entry name" value="APOBEC2"/>
    <property type="match status" value="2"/>
</dbReference>
<dbReference type="InterPro" id="IPR016193">
    <property type="entry name" value="Cytidine_deaminase-like"/>
</dbReference>
<protein>
    <recommendedName>
        <fullName evidence="6">CMP/dCMP-type deaminase domain-containing protein</fullName>
    </recommendedName>
</protein>
<dbReference type="GO" id="GO:0005634">
    <property type="term" value="C:nucleus"/>
    <property type="evidence" value="ECO:0007669"/>
    <property type="project" value="TreeGrafter"/>
</dbReference>
<dbReference type="GO" id="GO:0016554">
    <property type="term" value="P:cytidine to uridine editing"/>
    <property type="evidence" value="ECO:0007669"/>
    <property type="project" value="TreeGrafter"/>
</dbReference>
<dbReference type="STRING" id="9785.ENSLAFP00000026875"/>
<evidence type="ECO:0000256" key="4">
    <source>
        <dbReference type="ARBA" id="ARBA00022801"/>
    </source>
</evidence>
<dbReference type="InterPro" id="IPR002125">
    <property type="entry name" value="CMP_dCMP_dom"/>
</dbReference>
<keyword evidence="5" id="KW-0862">Zinc</keyword>
<evidence type="ECO:0000313" key="7">
    <source>
        <dbReference type="Ensembl" id="ENSLAFP00000026875.1"/>
    </source>
</evidence>
<dbReference type="GO" id="GO:0003723">
    <property type="term" value="F:RNA binding"/>
    <property type="evidence" value="ECO:0007669"/>
    <property type="project" value="TreeGrafter"/>
</dbReference>
<comment type="cofactor">
    <cofactor evidence="1">
        <name>Zn(2+)</name>
        <dbReference type="ChEBI" id="CHEBI:29105"/>
    </cofactor>
</comment>